<protein>
    <submittedName>
        <fullName evidence="2">Uncharacterized membrane protein</fullName>
    </submittedName>
</protein>
<gene>
    <name evidence="2" type="ORF">SAMN05216550_12743</name>
</gene>
<dbReference type="AlphaFoldDB" id="A0AAQ1JY41"/>
<keyword evidence="1" id="KW-0812">Transmembrane</keyword>
<sequence>MTPLVTTYRSRFAAALFELLDPIPFGLFVGTLIFDITYALTRNVFWGKGAAWLVSVGLLFAIIPRFMNLVQVWVPSSAPLPARRFQRLDFWFYLVGIVAAILNAFVHSRDAYAMVPQNVVLSAITVAFLSLALLMRALARFAARETRHE</sequence>
<organism evidence="2 3">
    <name type="scientific">Paraburkholderia tropica</name>
    <dbReference type="NCBI Taxonomy" id="92647"/>
    <lineage>
        <taxon>Bacteria</taxon>
        <taxon>Pseudomonadati</taxon>
        <taxon>Pseudomonadota</taxon>
        <taxon>Betaproteobacteria</taxon>
        <taxon>Burkholderiales</taxon>
        <taxon>Burkholderiaceae</taxon>
        <taxon>Paraburkholderia</taxon>
    </lineage>
</organism>
<feature type="transmembrane region" description="Helical" evidence="1">
    <location>
        <begin position="50"/>
        <end position="70"/>
    </location>
</feature>
<evidence type="ECO:0000313" key="3">
    <source>
        <dbReference type="Proteomes" id="UP000183529"/>
    </source>
</evidence>
<proteinExistence type="predicted"/>
<dbReference type="Proteomes" id="UP000183529">
    <property type="component" value="Unassembled WGS sequence"/>
</dbReference>
<accession>A0AAQ1JY41</accession>
<reference evidence="2 3" key="1">
    <citation type="submission" date="2016-10" db="EMBL/GenBank/DDBJ databases">
        <authorList>
            <person name="Varghese N."/>
            <person name="Submissions S."/>
        </authorList>
    </citation>
    <scope>NUCLEOTIDE SEQUENCE [LARGE SCALE GENOMIC DNA]</scope>
    <source>
        <strain evidence="2 3">LMG 22274</strain>
    </source>
</reference>
<evidence type="ECO:0000256" key="1">
    <source>
        <dbReference type="SAM" id="Phobius"/>
    </source>
</evidence>
<feature type="transmembrane region" description="Helical" evidence="1">
    <location>
        <begin position="119"/>
        <end position="139"/>
    </location>
</feature>
<evidence type="ECO:0000313" key="2">
    <source>
        <dbReference type="EMBL" id="SEK14211.1"/>
    </source>
</evidence>
<keyword evidence="1" id="KW-0472">Membrane</keyword>
<keyword evidence="1" id="KW-1133">Transmembrane helix</keyword>
<feature type="transmembrane region" description="Helical" evidence="1">
    <location>
        <begin position="12"/>
        <end position="38"/>
    </location>
</feature>
<dbReference type="RefSeq" id="WP_074987327.1">
    <property type="nucleotide sequence ID" value="NZ_CADFGN010000020.1"/>
</dbReference>
<feature type="transmembrane region" description="Helical" evidence="1">
    <location>
        <begin position="90"/>
        <end position="107"/>
    </location>
</feature>
<comment type="caution">
    <text evidence="2">The sequence shown here is derived from an EMBL/GenBank/DDBJ whole genome shotgun (WGS) entry which is preliminary data.</text>
</comment>
<name>A0AAQ1JY41_9BURK</name>
<dbReference type="EMBL" id="FNZM01000027">
    <property type="protein sequence ID" value="SEK14211.1"/>
    <property type="molecule type" value="Genomic_DNA"/>
</dbReference>